<evidence type="ECO:0000256" key="1">
    <source>
        <dbReference type="ARBA" id="ARBA00004651"/>
    </source>
</evidence>
<reference evidence="10" key="1">
    <citation type="submission" date="2021-02" db="EMBL/GenBank/DDBJ databases">
        <title>Skermanella TT6 skin isolate.</title>
        <authorList>
            <person name="Lee K."/>
            <person name="Ganzorig M."/>
        </authorList>
    </citation>
    <scope>NUCLEOTIDE SEQUENCE</scope>
    <source>
        <strain evidence="10">TT6</strain>
    </source>
</reference>
<keyword evidence="6 7" id="KW-0472">Membrane</keyword>
<comment type="subcellular location">
    <subcellularLocation>
        <location evidence="1">Cell membrane</location>
        <topology evidence="1">Multi-pass membrane protein</topology>
    </subcellularLocation>
</comment>
<dbReference type="InterPro" id="IPR003439">
    <property type="entry name" value="ABC_transporter-like_ATP-bd"/>
</dbReference>
<evidence type="ECO:0000259" key="9">
    <source>
        <dbReference type="PROSITE" id="PS50929"/>
    </source>
</evidence>
<dbReference type="Gene3D" id="1.20.1560.10">
    <property type="entry name" value="ABC transporter type 1, transmembrane domain"/>
    <property type="match status" value="1"/>
</dbReference>
<evidence type="ECO:0000256" key="7">
    <source>
        <dbReference type="SAM" id="Phobius"/>
    </source>
</evidence>
<feature type="domain" description="ABC transporter" evidence="8">
    <location>
        <begin position="348"/>
        <end position="582"/>
    </location>
</feature>
<keyword evidence="5 7" id="KW-1133">Transmembrane helix</keyword>
<evidence type="ECO:0000256" key="4">
    <source>
        <dbReference type="ARBA" id="ARBA00022840"/>
    </source>
</evidence>
<dbReference type="Gene3D" id="3.40.50.300">
    <property type="entry name" value="P-loop containing nucleotide triphosphate hydrolases"/>
    <property type="match status" value="1"/>
</dbReference>
<dbReference type="RefSeq" id="WP_201083498.1">
    <property type="nucleotide sequence ID" value="NZ_CP067422.1"/>
</dbReference>
<dbReference type="InterPro" id="IPR003593">
    <property type="entry name" value="AAA+_ATPase"/>
</dbReference>
<feature type="transmembrane region" description="Helical" evidence="7">
    <location>
        <begin position="30"/>
        <end position="49"/>
    </location>
</feature>
<feature type="transmembrane region" description="Helical" evidence="7">
    <location>
        <begin position="69"/>
        <end position="86"/>
    </location>
</feature>
<accession>A0ABX7BKG3</accession>
<dbReference type="PROSITE" id="PS00211">
    <property type="entry name" value="ABC_TRANSPORTER_1"/>
    <property type="match status" value="1"/>
</dbReference>
<evidence type="ECO:0000313" key="11">
    <source>
        <dbReference type="Proteomes" id="UP000595197"/>
    </source>
</evidence>
<keyword evidence="4 10" id="KW-0067">ATP-binding</keyword>
<dbReference type="GO" id="GO:0005524">
    <property type="term" value="F:ATP binding"/>
    <property type="evidence" value="ECO:0007669"/>
    <property type="project" value="UniProtKB-KW"/>
</dbReference>
<feature type="transmembrane region" description="Helical" evidence="7">
    <location>
        <begin position="146"/>
        <end position="167"/>
    </location>
</feature>
<dbReference type="InterPro" id="IPR036640">
    <property type="entry name" value="ABC1_TM_sf"/>
</dbReference>
<dbReference type="SMART" id="SM00382">
    <property type="entry name" value="AAA"/>
    <property type="match status" value="1"/>
</dbReference>
<keyword evidence="10" id="KW-0614">Plasmid</keyword>
<dbReference type="EMBL" id="CP067422">
    <property type="protein sequence ID" value="QQP93724.1"/>
    <property type="molecule type" value="Genomic_DNA"/>
</dbReference>
<dbReference type="SUPFAM" id="SSF52540">
    <property type="entry name" value="P-loop containing nucleoside triphosphate hydrolases"/>
    <property type="match status" value="1"/>
</dbReference>
<protein>
    <submittedName>
        <fullName evidence="10">ABC transporter ATP-binding protein</fullName>
    </submittedName>
</protein>
<evidence type="ECO:0000256" key="2">
    <source>
        <dbReference type="ARBA" id="ARBA00022692"/>
    </source>
</evidence>
<dbReference type="PROSITE" id="PS50893">
    <property type="entry name" value="ABC_TRANSPORTER_2"/>
    <property type="match status" value="1"/>
</dbReference>
<sequence>MASGSRTSGPLPRRPLGFLMRYIKARPWQFGGLFSVIVAGAACAVMVQYGMKLLVDAMASPDRATADVWTPLALFLGLIAVENVLWRSGGWLGARTIVSTGVDMRLDLFQHLTGHPMRYFSQHMAGSLGGRITATANAAGMILRGLTWSIVPPSTEIIGAVIVLTTIDWRMGAALAVFVAIVAAAIILFGVRGKDIHHDFARQSSRAGGELVDVVSNVWTVKAFSARQRERDRLAGELGAEAASERRSWMYLEKARLLHDACLWVMAGSMLLWAITLWRAGSITPGDVVIISALTFRILHGSRDLALALVSTSQFIGTISDSLNVIAQPHGIEDPGDERPLLAQGGAIRFDDVSFSYPDGRQVFDRFDLDIPAGQKVGLVGPSGSGKSTLIGLIQRLDDAQGGSILIDGQRITEVGQDSLRSRIAVVPQEIALFHRTILENIRYGKPDATDEEVMAAARHAYCHDFISALPEGYHTMVGERGVRLSGGQRQRLGIARAFLKNAPILILDEATSALDTESEQEIQLALADLVRGRTVLAVAHRLSTVSTFDRILVLSNGVVVEDGSPAELRRRGGIFDRMWRLQADSLAESMQMDAAD</sequence>
<dbReference type="InterPro" id="IPR027417">
    <property type="entry name" value="P-loop_NTPase"/>
</dbReference>
<dbReference type="InterPro" id="IPR011527">
    <property type="entry name" value="ABC1_TM_dom"/>
</dbReference>
<dbReference type="SUPFAM" id="SSF90123">
    <property type="entry name" value="ABC transporter transmembrane region"/>
    <property type="match status" value="1"/>
</dbReference>
<keyword evidence="3" id="KW-0547">Nucleotide-binding</keyword>
<keyword evidence="11" id="KW-1185">Reference proteome</keyword>
<dbReference type="InterPro" id="IPR017871">
    <property type="entry name" value="ABC_transporter-like_CS"/>
</dbReference>
<gene>
    <name evidence="10" type="ORF">IGS68_32445</name>
</gene>
<evidence type="ECO:0000256" key="6">
    <source>
        <dbReference type="ARBA" id="ARBA00023136"/>
    </source>
</evidence>
<geneLocation type="plasmid" evidence="10 11">
    <name>pTT6-2</name>
</geneLocation>
<feature type="domain" description="ABC transmembrane type-1" evidence="9">
    <location>
        <begin position="38"/>
        <end position="314"/>
    </location>
</feature>
<name>A0ABX7BKG3_9PROT</name>
<evidence type="ECO:0000313" key="10">
    <source>
        <dbReference type="EMBL" id="QQP93724.1"/>
    </source>
</evidence>
<organism evidence="10 11">
    <name type="scientific">Skermanella cutis</name>
    <dbReference type="NCBI Taxonomy" id="2775420"/>
    <lineage>
        <taxon>Bacteria</taxon>
        <taxon>Pseudomonadati</taxon>
        <taxon>Pseudomonadota</taxon>
        <taxon>Alphaproteobacteria</taxon>
        <taxon>Rhodospirillales</taxon>
        <taxon>Azospirillaceae</taxon>
        <taxon>Skermanella</taxon>
    </lineage>
</organism>
<dbReference type="PANTHER" id="PTHR24221">
    <property type="entry name" value="ATP-BINDING CASSETTE SUB-FAMILY B"/>
    <property type="match status" value="1"/>
</dbReference>
<evidence type="ECO:0000259" key="8">
    <source>
        <dbReference type="PROSITE" id="PS50893"/>
    </source>
</evidence>
<keyword evidence="2 7" id="KW-0812">Transmembrane</keyword>
<feature type="transmembrane region" description="Helical" evidence="7">
    <location>
        <begin position="173"/>
        <end position="191"/>
    </location>
</feature>
<feature type="transmembrane region" description="Helical" evidence="7">
    <location>
        <begin position="257"/>
        <end position="278"/>
    </location>
</feature>
<dbReference type="PROSITE" id="PS50929">
    <property type="entry name" value="ABC_TM1F"/>
    <property type="match status" value="1"/>
</dbReference>
<dbReference type="Pfam" id="PF00005">
    <property type="entry name" value="ABC_tran"/>
    <property type="match status" value="1"/>
</dbReference>
<proteinExistence type="predicted"/>
<dbReference type="InterPro" id="IPR039421">
    <property type="entry name" value="Type_1_exporter"/>
</dbReference>
<dbReference type="Pfam" id="PF00664">
    <property type="entry name" value="ABC_membrane"/>
    <property type="match status" value="1"/>
</dbReference>
<evidence type="ECO:0000256" key="5">
    <source>
        <dbReference type="ARBA" id="ARBA00022989"/>
    </source>
</evidence>
<dbReference type="PANTHER" id="PTHR24221:SF632">
    <property type="entry name" value="ATP-DEPENDENT LIPID A-CORE FLIPPASE"/>
    <property type="match status" value="1"/>
</dbReference>
<dbReference type="Proteomes" id="UP000595197">
    <property type="component" value="Plasmid pTT6-2"/>
</dbReference>
<evidence type="ECO:0000256" key="3">
    <source>
        <dbReference type="ARBA" id="ARBA00022741"/>
    </source>
</evidence>